<organism evidence="2 3">
    <name type="scientific">Roseovarius litorisediminis</name>
    <dbReference type="NCBI Taxonomy" id="1312363"/>
    <lineage>
        <taxon>Bacteria</taxon>
        <taxon>Pseudomonadati</taxon>
        <taxon>Pseudomonadota</taxon>
        <taxon>Alphaproteobacteria</taxon>
        <taxon>Rhodobacterales</taxon>
        <taxon>Roseobacteraceae</taxon>
        <taxon>Roseovarius</taxon>
    </lineage>
</organism>
<feature type="compositionally biased region" description="Polar residues" evidence="1">
    <location>
        <begin position="83"/>
        <end position="96"/>
    </location>
</feature>
<feature type="region of interest" description="Disordered" evidence="1">
    <location>
        <begin position="177"/>
        <end position="215"/>
    </location>
</feature>
<proteinExistence type="predicted"/>
<sequence length="215" mass="22221">MTPAALPLKLSAASVRMAGYMIENNLRVAQIFGQAAISSNPFLAQVKVKSAKSVAKDVNENSLSSTKTSGLAAPIKTAKVKSAASTQTRPVLQKSTPMPKAPVTEVKKAKPVATAPKSQPAVQDVKTVAKAAVSQATSPTKPVIGDKPKKLDAQSVVAAKPVKTVVPAATPVARAEMANDTKVATAKPRREPATPPAMPAAPKAQVKPAEKHSKK</sequence>
<feature type="region of interest" description="Disordered" evidence="1">
    <location>
        <begin position="82"/>
        <end position="118"/>
    </location>
</feature>
<keyword evidence="3" id="KW-1185">Reference proteome</keyword>
<protein>
    <submittedName>
        <fullName evidence="2">Uncharacterized protein</fullName>
    </submittedName>
</protein>
<reference evidence="2 3" key="1">
    <citation type="submission" date="2017-03" db="EMBL/GenBank/DDBJ databases">
        <authorList>
            <person name="Afonso C.L."/>
            <person name="Miller P.J."/>
            <person name="Scott M.A."/>
            <person name="Spackman E."/>
            <person name="Goraichik I."/>
            <person name="Dimitrov K.M."/>
            <person name="Suarez D.L."/>
            <person name="Swayne D.E."/>
        </authorList>
    </citation>
    <scope>NUCLEOTIDE SEQUENCE [LARGE SCALE GENOMIC DNA]</scope>
    <source>
        <strain evidence="2 3">CECT 8287</strain>
    </source>
</reference>
<evidence type="ECO:0000313" key="3">
    <source>
        <dbReference type="Proteomes" id="UP000193827"/>
    </source>
</evidence>
<name>A0A1Y5S1V1_9RHOB</name>
<evidence type="ECO:0000256" key="1">
    <source>
        <dbReference type="SAM" id="MobiDB-lite"/>
    </source>
</evidence>
<dbReference type="AlphaFoldDB" id="A0A1Y5S1V1"/>
<dbReference type="Proteomes" id="UP000193827">
    <property type="component" value="Unassembled WGS sequence"/>
</dbReference>
<accession>A0A1Y5S1V1</accession>
<dbReference type="EMBL" id="FWFL01000003">
    <property type="protein sequence ID" value="SLN30400.1"/>
    <property type="molecule type" value="Genomic_DNA"/>
</dbReference>
<evidence type="ECO:0000313" key="2">
    <source>
        <dbReference type="EMBL" id="SLN30400.1"/>
    </source>
</evidence>
<gene>
    <name evidence="2" type="ORF">PEL8287_01419</name>
</gene>